<sequence>MTSPTLPFETLTGIFEHLPEEDAIEHYLIRTDLFNCSLVSHDWRAAALPMLWKTVRFVPGKAFRTYEDVSILSEQIWQRLADSLVSKCRNEAPCQLIASYIHSACSSVDKGIDEEGGRALAKALKMNRSLQNLDLWKSDVGENGASALAEALKTNTSLKNLDIKENGIGKDGASALAEVLKMNMSLQILDLGRNCIGDIGASALVESLKTNTSLQNLDLSLNNIGEKGARALAEALK</sequence>
<dbReference type="InterPro" id="IPR001611">
    <property type="entry name" value="Leu-rich_rpt"/>
</dbReference>
<reference evidence="2 3" key="1">
    <citation type="journal article" date="2018" name="New Phytol.">
        <title>Phylogenomics of Endogonaceae and evolution of mycorrhizas within Mucoromycota.</title>
        <authorList>
            <person name="Chang Y."/>
            <person name="Desiro A."/>
            <person name="Na H."/>
            <person name="Sandor L."/>
            <person name="Lipzen A."/>
            <person name="Clum A."/>
            <person name="Barry K."/>
            <person name="Grigoriev I.V."/>
            <person name="Martin F.M."/>
            <person name="Stajich J.E."/>
            <person name="Smith M.E."/>
            <person name="Bonito G."/>
            <person name="Spatafora J.W."/>
        </authorList>
    </citation>
    <scope>NUCLEOTIDE SEQUENCE [LARGE SCALE GENOMIC DNA]</scope>
    <source>
        <strain evidence="2 3">GMNB39</strain>
    </source>
</reference>
<keyword evidence="3" id="KW-1185">Reference proteome</keyword>
<gene>
    <name evidence="2" type="ORF">BC936DRAFT_144557</name>
</gene>
<proteinExistence type="predicted"/>
<comment type="caution">
    <text evidence="2">The sequence shown here is derived from an EMBL/GenBank/DDBJ whole genome shotgun (WGS) entry which is preliminary data.</text>
</comment>
<organism evidence="2 3">
    <name type="scientific">Jimgerdemannia flammicorona</name>
    <dbReference type="NCBI Taxonomy" id="994334"/>
    <lineage>
        <taxon>Eukaryota</taxon>
        <taxon>Fungi</taxon>
        <taxon>Fungi incertae sedis</taxon>
        <taxon>Mucoromycota</taxon>
        <taxon>Mucoromycotina</taxon>
        <taxon>Endogonomycetes</taxon>
        <taxon>Endogonales</taxon>
        <taxon>Endogonaceae</taxon>
        <taxon>Jimgerdemannia</taxon>
    </lineage>
</organism>
<dbReference type="AlphaFoldDB" id="A0A433DC91"/>
<dbReference type="SUPFAM" id="SSF52047">
    <property type="entry name" value="RNI-like"/>
    <property type="match status" value="1"/>
</dbReference>
<feature type="non-terminal residue" evidence="2">
    <location>
        <position position="237"/>
    </location>
</feature>
<evidence type="ECO:0000313" key="2">
    <source>
        <dbReference type="EMBL" id="RUP48439.1"/>
    </source>
</evidence>
<accession>A0A433DC91</accession>
<dbReference type="InterPro" id="IPR053040">
    <property type="entry name" value="LRR-containing_protein_71"/>
</dbReference>
<evidence type="ECO:0000259" key="1">
    <source>
        <dbReference type="Pfam" id="PF12937"/>
    </source>
</evidence>
<dbReference type="Pfam" id="PF13516">
    <property type="entry name" value="LRR_6"/>
    <property type="match status" value="3"/>
</dbReference>
<dbReference type="InterPro" id="IPR001810">
    <property type="entry name" value="F-box_dom"/>
</dbReference>
<dbReference type="Proteomes" id="UP000268093">
    <property type="component" value="Unassembled WGS sequence"/>
</dbReference>
<dbReference type="SMART" id="SM00368">
    <property type="entry name" value="LRR_RI"/>
    <property type="match status" value="4"/>
</dbReference>
<dbReference type="Gene3D" id="1.20.1280.50">
    <property type="match status" value="1"/>
</dbReference>
<dbReference type="OrthoDB" id="120976at2759"/>
<dbReference type="PANTHER" id="PTHR46984:SF1">
    <property type="entry name" value="LEUCINE-RICH REPEAT-CONTAINING PROTEIN 71"/>
    <property type="match status" value="1"/>
</dbReference>
<dbReference type="InterPro" id="IPR032675">
    <property type="entry name" value="LRR_dom_sf"/>
</dbReference>
<dbReference type="SUPFAM" id="SSF81383">
    <property type="entry name" value="F-box domain"/>
    <property type="match status" value="1"/>
</dbReference>
<dbReference type="Gene3D" id="3.80.10.10">
    <property type="entry name" value="Ribonuclease Inhibitor"/>
    <property type="match status" value="2"/>
</dbReference>
<dbReference type="PANTHER" id="PTHR46984">
    <property type="entry name" value="LEUCINE-RICH REPEAT-CONTAINING PROTEIN 71"/>
    <property type="match status" value="1"/>
</dbReference>
<name>A0A433DC91_9FUNG</name>
<protein>
    <recommendedName>
        <fullName evidence="1">F-box domain-containing protein</fullName>
    </recommendedName>
</protein>
<dbReference type="InterPro" id="IPR036047">
    <property type="entry name" value="F-box-like_dom_sf"/>
</dbReference>
<evidence type="ECO:0000313" key="3">
    <source>
        <dbReference type="Proteomes" id="UP000268093"/>
    </source>
</evidence>
<dbReference type="EMBL" id="RBNI01003342">
    <property type="protein sequence ID" value="RUP48439.1"/>
    <property type="molecule type" value="Genomic_DNA"/>
</dbReference>
<dbReference type="Pfam" id="PF12937">
    <property type="entry name" value="F-box-like"/>
    <property type="match status" value="1"/>
</dbReference>
<feature type="domain" description="F-box" evidence="1">
    <location>
        <begin position="5"/>
        <end position="56"/>
    </location>
</feature>